<sequence length="416" mass="45750">MIKFAVRQPSANAKSITTVGLSLLRLERTDVVVNARWDLRDKKLLKGATMTSWRCFILLIIIPGYNNTAIYNAVKYTCDVQEGVLCQCVVDNKFAKQQIQYYVNVGLKMNLKLGGVNHSIPTSSFGTISPEKTMFVGLDVTHPSPGSTSSAPSVASIVSSIDRTLGQWPAAIRVQEARKEMITDLTELFQGQLRLWQSKSRSLPANLILYRDGVSEGQYQVVLGDELPSIKKAISNVYPPAEVRQGVPRLSIIIVGKRHHTRFYPTKEEYADKTGNLKNGLVVDRGVTSFCNWDFFLQAHSALHGTARPAHYYVVYDEVLRKLNPGQGPASAADALEKMTHGMCYLFGRATSAVSICPPAYYADLVCERARCYLSEHFAPTGGATAASESSSNTGMPAASAQVALHDAIKDKMFYI</sequence>
<dbReference type="GO" id="GO:0003676">
    <property type="term" value="F:nucleic acid binding"/>
    <property type="evidence" value="ECO:0007669"/>
    <property type="project" value="InterPro"/>
</dbReference>
<dbReference type="STRING" id="329884.A0A4U0XA98"/>
<name>A0A4U0XA98_9PEZI</name>
<keyword evidence="3" id="KW-1185">Reference proteome</keyword>
<dbReference type="InterPro" id="IPR036397">
    <property type="entry name" value="RNaseH_sf"/>
</dbReference>
<gene>
    <name evidence="2" type="ORF">B0A55_11785</name>
</gene>
<evidence type="ECO:0000313" key="3">
    <source>
        <dbReference type="Proteomes" id="UP000309340"/>
    </source>
</evidence>
<dbReference type="InterPro" id="IPR045246">
    <property type="entry name" value="Piwi_ago-like"/>
</dbReference>
<proteinExistence type="predicted"/>
<protein>
    <recommendedName>
        <fullName evidence="1">Piwi domain-containing protein</fullName>
    </recommendedName>
</protein>
<dbReference type="Gene3D" id="3.30.420.10">
    <property type="entry name" value="Ribonuclease H-like superfamily/Ribonuclease H"/>
    <property type="match status" value="1"/>
</dbReference>
<dbReference type="SMART" id="SM00950">
    <property type="entry name" value="Piwi"/>
    <property type="match status" value="1"/>
</dbReference>
<dbReference type="InterPro" id="IPR003165">
    <property type="entry name" value="Piwi"/>
</dbReference>
<dbReference type="EMBL" id="NAJQ01000258">
    <property type="protein sequence ID" value="TKA73584.1"/>
    <property type="molecule type" value="Genomic_DNA"/>
</dbReference>
<accession>A0A4U0XA98</accession>
<dbReference type="PROSITE" id="PS50822">
    <property type="entry name" value="PIWI"/>
    <property type="match status" value="1"/>
</dbReference>
<comment type="caution">
    <text evidence="2">The sequence shown here is derived from an EMBL/GenBank/DDBJ whole genome shotgun (WGS) entry which is preliminary data.</text>
</comment>
<feature type="domain" description="Piwi" evidence="1">
    <location>
        <begin position="57"/>
        <end position="375"/>
    </location>
</feature>
<dbReference type="PANTHER" id="PTHR22891">
    <property type="entry name" value="EUKARYOTIC TRANSLATION INITIATION FACTOR 2C"/>
    <property type="match status" value="1"/>
</dbReference>
<dbReference type="Gene3D" id="3.40.50.2300">
    <property type="match status" value="1"/>
</dbReference>
<reference evidence="2 3" key="1">
    <citation type="submission" date="2017-03" db="EMBL/GenBank/DDBJ databases">
        <title>Genomes of endolithic fungi from Antarctica.</title>
        <authorList>
            <person name="Coleine C."/>
            <person name="Masonjones S."/>
            <person name="Stajich J.E."/>
        </authorList>
    </citation>
    <scope>NUCLEOTIDE SEQUENCE [LARGE SCALE GENOMIC DNA]</scope>
    <source>
        <strain evidence="2 3">CCFEE 5184</strain>
    </source>
</reference>
<dbReference type="InterPro" id="IPR012337">
    <property type="entry name" value="RNaseH-like_sf"/>
</dbReference>
<dbReference type="SUPFAM" id="SSF53098">
    <property type="entry name" value="Ribonuclease H-like"/>
    <property type="match status" value="1"/>
</dbReference>
<dbReference type="Proteomes" id="UP000309340">
    <property type="component" value="Unassembled WGS sequence"/>
</dbReference>
<dbReference type="CDD" id="cd04657">
    <property type="entry name" value="Piwi_ago-like"/>
    <property type="match status" value="1"/>
</dbReference>
<evidence type="ECO:0000313" key="2">
    <source>
        <dbReference type="EMBL" id="TKA73584.1"/>
    </source>
</evidence>
<dbReference type="AlphaFoldDB" id="A0A4U0XA98"/>
<evidence type="ECO:0000259" key="1">
    <source>
        <dbReference type="PROSITE" id="PS50822"/>
    </source>
</evidence>
<dbReference type="OrthoDB" id="3918091at2759"/>
<dbReference type="Pfam" id="PF02171">
    <property type="entry name" value="Piwi"/>
    <property type="match status" value="1"/>
</dbReference>
<organism evidence="2 3">
    <name type="scientific">Friedmanniomyces simplex</name>
    <dbReference type="NCBI Taxonomy" id="329884"/>
    <lineage>
        <taxon>Eukaryota</taxon>
        <taxon>Fungi</taxon>
        <taxon>Dikarya</taxon>
        <taxon>Ascomycota</taxon>
        <taxon>Pezizomycotina</taxon>
        <taxon>Dothideomycetes</taxon>
        <taxon>Dothideomycetidae</taxon>
        <taxon>Mycosphaerellales</taxon>
        <taxon>Teratosphaeriaceae</taxon>
        <taxon>Friedmanniomyces</taxon>
    </lineage>
</organism>